<dbReference type="InterPro" id="IPR030465">
    <property type="entry name" value="CEP131"/>
</dbReference>
<dbReference type="GO" id="GO:0035735">
    <property type="term" value="P:intraciliary transport involved in cilium assembly"/>
    <property type="evidence" value="ECO:0007669"/>
    <property type="project" value="InterPro"/>
</dbReference>
<protein>
    <submittedName>
        <fullName evidence="3">Uncharacterized protein</fullName>
    </submittedName>
</protein>
<dbReference type="PANTHER" id="PTHR31540">
    <property type="entry name" value="CENTROSOMAL PROTEIN OF 131 KDA"/>
    <property type="match status" value="1"/>
</dbReference>
<proteinExistence type="predicted"/>
<evidence type="ECO:0000313" key="3">
    <source>
        <dbReference type="EMBL" id="CAB3378665.1"/>
    </source>
</evidence>
<dbReference type="GO" id="GO:0005929">
    <property type="term" value="C:cilium"/>
    <property type="evidence" value="ECO:0007669"/>
    <property type="project" value="GOC"/>
</dbReference>
<dbReference type="GO" id="GO:0010824">
    <property type="term" value="P:regulation of centrosome duplication"/>
    <property type="evidence" value="ECO:0007669"/>
    <property type="project" value="TreeGrafter"/>
</dbReference>
<feature type="coiled-coil region" evidence="1">
    <location>
        <begin position="588"/>
        <end position="800"/>
    </location>
</feature>
<dbReference type="GO" id="GO:0034451">
    <property type="term" value="C:centriolar satellite"/>
    <property type="evidence" value="ECO:0007669"/>
    <property type="project" value="TreeGrafter"/>
</dbReference>
<accession>A0A8S1DBZ3</accession>
<feature type="compositionally biased region" description="Polar residues" evidence="2">
    <location>
        <begin position="36"/>
        <end position="56"/>
    </location>
</feature>
<dbReference type="PANTHER" id="PTHR31540:SF1">
    <property type="entry name" value="CENTROSOMAL PROTEIN OF 131 KDA"/>
    <property type="match status" value="1"/>
</dbReference>
<gene>
    <name evidence="3" type="ORF">CLODIP_2_CD15075</name>
</gene>
<keyword evidence="1" id="KW-0175">Coiled coil</keyword>
<dbReference type="OrthoDB" id="197735at2759"/>
<dbReference type="EMBL" id="CADEPI010000169">
    <property type="protein sequence ID" value="CAB3378665.1"/>
    <property type="molecule type" value="Genomic_DNA"/>
</dbReference>
<feature type="coiled-coil region" evidence="1">
    <location>
        <begin position="485"/>
        <end position="557"/>
    </location>
</feature>
<feature type="coiled-coil region" evidence="1">
    <location>
        <begin position="328"/>
        <end position="419"/>
    </location>
</feature>
<evidence type="ECO:0000256" key="1">
    <source>
        <dbReference type="SAM" id="Coils"/>
    </source>
</evidence>
<name>A0A8S1DBZ3_9INSE</name>
<comment type="caution">
    <text evidence="3">The sequence shown here is derived from an EMBL/GenBank/DDBJ whole genome shotgun (WGS) entry which is preliminary data.</text>
</comment>
<evidence type="ECO:0000313" key="4">
    <source>
        <dbReference type="Proteomes" id="UP000494165"/>
    </source>
</evidence>
<sequence length="803" mass="91968">MPAAVKNNRKQALLTHSTHTIKSAICLSGSHLNLTSRPAGTMSRSTSPGRSASPIKNNKKQRPKSAVPTLKQTKGLKLQKSRPLSANQAPISPKTGEYSETSSPTYLPSDEISLWMSDEMLRAENKSAESASTSKMISPFSETPSFADAAEITKPKQLRFAEEEDFIFSVVEQLKEQVKSEILDAEENGQSAVAGKNKPKSLIELLEIVDGEIPIEFRRKNFTMRQKSRQVERKKKEVKCKVQEVVAVQDSSEDPAVKENEEDENEIEEPQENEAKTTPNDCLKTIFNFLDEEEKKEFQLTKINPLPALEETEIAPHMKSNKQIKILKEALEEKAAHVQLLKESLLQTRVESADALAAADKEHRIMARKQKLEYESALKKLQDGMEKLLSDKKMLVEKVEELVQKLREAESKHMGAIQALQQRQTVEIARTKQIAAAAEKVRREKWVERQTARIKELTVKGLEPELTRLNLQHENKVAQIQASHSRELQAQVEAEGKRVDELRSAMLKEKDEELARERTLISERFERQIAEERAMMEIRCERLKEEANSEAARLQANWTSQKEMLIAQAWQEAQRVQALHDQQILLLEEKKQAEIAAAKEELREEQAAWLTAQNRKNAELLAAKQQELKEQRDKEIERAIERLESEERRSKAEQEKETENKIQRLRDQQRAMLADRDLNEKLLQARLAEAQKGLQESEQQLLAAKANESRLKQELCISEQRVQALEGEHSRIKDIVEKQYAKQVADLERQIAEMKINRDAELEQVHTRLKGVLEKKDQCIEQMKAQESELAKRCKHLETLLGR</sequence>
<feature type="region of interest" description="Disordered" evidence="2">
    <location>
        <begin position="249"/>
        <end position="279"/>
    </location>
</feature>
<keyword evidence="4" id="KW-1185">Reference proteome</keyword>
<dbReference type="AlphaFoldDB" id="A0A8S1DBZ3"/>
<dbReference type="Proteomes" id="UP000494165">
    <property type="component" value="Unassembled WGS sequence"/>
</dbReference>
<organism evidence="3 4">
    <name type="scientific">Cloeon dipterum</name>
    <dbReference type="NCBI Taxonomy" id="197152"/>
    <lineage>
        <taxon>Eukaryota</taxon>
        <taxon>Metazoa</taxon>
        <taxon>Ecdysozoa</taxon>
        <taxon>Arthropoda</taxon>
        <taxon>Hexapoda</taxon>
        <taxon>Insecta</taxon>
        <taxon>Pterygota</taxon>
        <taxon>Palaeoptera</taxon>
        <taxon>Ephemeroptera</taxon>
        <taxon>Pisciforma</taxon>
        <taxon>Baetidae</taxon>
        <taxon>Cloeon</taxon>
    </lineage>
</organism>
<feature type="compositionally biased region" description="Low complexity" evidence="2">
    <location>
        <begin position="69"/>
        <end position="78"/>
    </location>
</feature>
<feature type="compositionally biased region" description="Acidic residues" evidence="2">
    <location>
        <begin position="260"/>
        <end position="272"/>
    </location>
</feature>
<reference evidence="3 4" key="1">
    <citation type="submission" date="2020-04" db="EMBL/GenBank/DDBJ databases">
        <authorList>
            <person name="Alioto T."/>
            <person name="Alioto T."/>
            <person name="Gomez Garrido J."/>
        </authorList>
    </citation>
    <scope>NUCLEOTIDE SEQUENCE [LARGE SCALE GENOMIC DNA]</scope>
</reference>
<feature type="region of interest" description="Disordered" evidence="2">
    <location>
        <begin position="36"/>
        <end position="105"/>
    </location>
</feature>
<evidence type="ECO:0000256" key="2">
    <source>
        <dbReference type="SAM" id="MobiDB-lite"/>
    </source>
</evidence>